<comment type="caution">
    <text evidence="2">The sequence shown here is derived from an EMBL/GenBank/DDBJ whole genome shotgun (WGS) entry which is preliminary data.</text>
</comment>
<accession>A0ABW4XG41</accession>
<protein>
    <submittedName>
        <fullName evidence="2">SGNH/GDSL hydrolase family protein</fullName>
    </submittedName>
</protein>
<sequence length="291" mass="30866">MLPSLTQRLWQLVLVLLAVIGLVAVTNPALAVPAGERPSHGATAPGGTYLALGDSVPFGYVGNRPDLYPDPDNFVGYPELVARDLGLRLLNASCPGETTASFIDATAQSNGCQNSFGSDLGYRDRFPLHVDYEGSQLDYALQVLEEEPHVRLVTLQLGANDGFLCQRTGECSTPEGLAALAERVRVNLDHILCTLREEGDYRGRLVVVTYYALDYADPVGVASTRILNAAITAAAAENRAVVADGFTAFQSRALQAGGSSIAAGLVHPNDVHPTAEGQRLLADAVERAVGH</sequence>
<proteinExistence type="predicted"/>
<keyword evidence="2" id="KW-0378">Hydrolase</keyword>
<dbReference type="Pfam" id="PF13472">
    <property type="entry name" value="Lipase_GDSL_2"/>
    <property type="match status" value="1"/>
</dbReference>
<dbReference type="InterPro" id="IPR036514">
    <property type="entry name" value="SGNH_hydro_sf"/>
</dbReference>
<gene>
    <name evidence="2" type="ORF">ACFSHS_20580</name>
</gene>
<evidence type="ECO:0000313" key="2">
    <source>
        <dbReference type="EMBL" id="MFD2093969.1"/>
    </source>
</evidence>
<evidence type="ECO:0000259" key="1">
    <source>
        <dbReference type="Pfam" id="PF13472"/>
    </source>
</evidence>
<dbReference type="GO" id="GO:0016787">
    <property type="term" value="F:hydrolase activity"/>
    <property type="evidence" value="ECO:0007669"/>
    <property type="project" value="UniProtKB-KW"/>
</dbReference>
<feature type="domain" description="SGNH hydrolase-type esterase" evidence="1">
    <location>
        <begin position="51"/>
        <end position="280"/>
    </location>
</feature>
<dbReference type="EMBL" id="JBHUHP010000030">
    <property type="protein sequence ID" value="MFD2093969.1"/>
    <property type="molecule type" value="Genomic_DNA"/>
</dbReference>
<name>A0ABW4XG41_9ACTN</name>
<dbReference type="Gene3D" id="3.40.50.1110">
    <property type="entry name" value="SGNH hydrolase"/>
    <property type="match status" value="1"/>
</dbReference>
<keyword evidence="3" id="KW-1185">Reference proteome</keyword>
<dbReference type="Proteomes" id="UP001597402">
    <property type="component" value="Unassembled WGS sequence"/>
</dbReference>
<organism evidence="2 3">
    <name type="scientific">Blastococcus deserti</name>
    <dbReference type="NCBI Taxonomy" id="2259033"/>
    <lineage>
        <taxon>Bacteria</taxon>
        <taxon>Bacillati</taxon>
        <taxon>Actinomycetota</taxon>
        <taxon>Actinomycetes</taxon>
        <taxon>Geodermatophilales</taxon>
        <taxon>Geodermatophilaceae</taxon>
        <taxon>Blastococcus</taxon>
    </lineage>
</organism>
<reference evidence="3" key="1">
    <citation type="journal article" date="2019" name="Int. J. Syst. Evol. Microbiol.">
        <title>The Global Catalogue of Microorganisms (GCM) 10K type strain sequencing project: providing services to taxonomists for standard genome sequencing and annotation.</title>
        <authorList>
            <consortium name="The Broad Institute Genomics Platform"/>
            <consortium name="The Broad Institute Genome Sequencing Center for Infectious Disease"/>
            <person name="Wu L."/>
            <person name="Ma J."/>
        </authorList>
    </citation>
    <scope>NUCLEOTIDE SEQUENCE [LARGE SCALE GENOMIC DNA]</scope>
    <source>
        <strain evidence="3">JCM 3338</strain>
    </source>
</reference>
<dbReference type="RefSeq" id="WP_376880241.1">
    <property type="nucleotide sequence ID" value="NZ_JBHUHP010000030.1"/>
</dbReference>
<dbReference type="SUPFAM" id="SSF52266">
    <property type="entry name" value="SGNH hydrolase"/>
    <property type="match status" value="1"/>
</dbReference>
<dbReference type="InterPro" id="IPR013830">
    <property type="entry name" value="SGNH_hydro"/>
</dbReference>
<evidence type="ECO:0000313" key="3">
    <source>
        <dbReference type="Proteomes" id="UP001597402"/>
    </source>
</evidence>